<dbReference type="Proteomes" id="UP000603227">
    <property type="component" value="Unassembled WGS sequence"/>
</dbReference>
<comment type="caution">
    <text evidence="1">The sequence shown here is derived from an EMBL/GenBank/DDBJ whole genome shotgun (WGS) entry which is preliminary data.</text>
</comment>
<dbReference type="EMBL" id="BNAT01000001">
    <property type="protein sequence ID" value="GHH81682.1"/>
    <property type="molecule type" value="Genomic_DNA"/>
</dbReference>
<dbReference type="RefSeq" id="WP_189780602.1">
    <property type="nucleotide sequence ID" value="NZ_BNAT01000001.1"/>
</dbReference>
<reference evidence="1" key="1">
    <citation type="journal article" date="2014" name="Int. J. Syst. Evol. Microbiol.">
        <title>Complete genome sequence of Corynebacterium casei LMG S-19264T (=DSM 44701T), isolated from a smear-ripened cheese.</title>
        <authorList>
            <consortium name="US DOE Joint Genome Institute (JGI-PGF)"/>
            <person name="Walter F."/>
            <person name="Albersmeier A."/>
            <person name="Kalinowski J."/>
            <person name="Ruckert C."/>
        </authorList>
    </citation>
    <scope>NUCLEOTIDE SEQUENCE</scope>
    <source>
        <strain evidence="1">CGMCC 4.7403</strain>
    </source>
</reference>
<name>A0A919GBE5_9ACTN</name>
<dbReference type="AlphaFoldDB" id="A0A919GBE5"/>
<organism evidence="1 2">
    <name type="scientific">Streptomyces capitiformicae</name>
    <dbReference type="NCBI Taxonomy" id="2014920"/>
    <lineage>
        <taxon>Bacteria</taxon>
        <taxon>Bacillati</taxon>
        <taxon>Actinomycetota</taxon>
        <taxon>Actinomycetes</taxon>
        <taxon>Kitasatosporales</taxon>
        <taxon>Streptomycetaceae</taxon>
        <taxon>Streptomyces</taxon>
    </lineage>
</organism>
<evidence type="ECO:0000313" key="2">
    <source>
        <dbReference type="Proteomes" id="UP000603227"/>
    </source>
</evidence>
<protein>
    <submittedName>
        <fullName evidence="1">Uncharacterized protein</fullName>
    </submittedName>
</protein>
<reference evidence="1" key="2">
    <citation type="submission" date="2020-09" db="EMBL/GenBank/DDBJ databases">
        <authorList>
            <person name="Sun Q."/>
            <person name="Zhou Y."/>
        </authorList>
    </citation>
    <scope>NUCLEOTIDE SEQUENCE</scope>
    <source>
        <strain evidence="1">CGMCC 4.7403</strain>
    </source>
</reference>
<sequence length="318" mass="34823">MPDLFFLPQKKGNGAMLFSIQETSSGPELSKIGTFDTPEEPRLIAAALNAALQGQANALAKVHQCAASLPGPLKKAVIERAEDIEKALRSGGGSAETARKAARALTETLGRPNLAMLSFFSTTACGDCVECGCAVDEDCAKCLICGPDGHGCGECGPVGMTPRNAFVLHHVLRDLSDRTYFTARSSFWEYSLPDSVETQTDWFLLHCARAYDDLASDLLTGQIPEPRCLAESVALGFALRNIGGLRTESIRADESYRALPASRFDDDWDFLPDAMAFDVGDRAREFLTSDVIEEDLWDEWFQPYPGVEPRDQDRGFRR</sequence>
<keyword evidence="2" id="KW-1185">Reference proteome</keyword>
<gene>
    <name evidence="1" type="ORF">GCM10017771_04210</name>
</gene>
<accession>A0A919GBE5</accession>
<proteinExistence type="predicted"/>
<evidence type="ECO:0000313" key="1">
    <source>
        <dbReference type="EMBL" id="GHH81682.1"/>
    </source>
</evidence>